<dbReference type="EMBL" id="JAUHJS010000001">
    <property type="protein sequence ID" value="MDN4163901.1"/>
    <property type="molecule type" value="Genomic_DNA"/>
</dbReference>
<evidence type="ECO:0000313" key="3">
    <source>
        <dbReference type="Proteomes" id="UP001168552"/>
    </source>
</evidence>
<evidence type="ECO:0000313" key="2">
    <source>
        <dbReference type="EMBL" id="MDN4163901.1"/>
    </source>
</evidence>
<keyword evidence="3" id="KW-1185">Reference proteome</keyword>
<dbReference type="Pfam" id="PF13380">
    <property type="entry name" value="CoA_binding_2"/>
    <property type="match status" value="1"/>
</dbReference>
<feature type="domain" description="CoA-binding" evidence="1">
    <location>
        <begin position="2"/>
        <end position="115"/>
    </location>
</feature>
<proteinExistence type="predicted"/>
<dbReference type="Gene3D" id="3.40.50.720">
    <property type="entry name" value="NAD(P)-binding Rossmann-like Domain"/>
    <property type="match status" value="1"/>
</dbReference>
<dbReference type="SUPFAM" id="SSF51735">
    <property type="entry name" value="NAD(P)-binding Rossmann-fold domains"/>
    <property type="match status" value="1"/>
</dbReference>
<dbReference type="RefSeq" id="WP_320002430.1">
    <property type="nucleotide sequence ID" value="NZ_JAUHJS010000001.1"/>
</dbReference>
<gene>
    <name evidence="2" type="ORF">QWY31_00230</name>
</gene>
<sequence length="121" mass="13578">MKKTLVIGATDNPSRYAYRAAHMLKEHGYEMVPVGIKKGTVAGEEILNLRESPAVEAVDTLTLYLGPRNQPEYYNYLLSLKPKRIIFNPGTENPELDKLARAQGIETEEACTLVLLSTHQY</sequence>
<protein>
    <submittedName>
        <fullName evidence="2">CoA-binding protein</fullName>
    </submittedName>
</protein>
<dbReference type="InterPro" id="IPR036291">
    <property type="entry name" value="NAD(P)-bd_dom_sf"/>
</dbReference>
<organism evidence="2 3">
    <name type="scientific">Shiella aurantiaca</name>
    <dbReference type="NCBI Taxonomy" id="3058365"/>
    <lineage>
        <taxon>Bacteria</taxon>
        <taxon>Pseudomonadati</taxon>
        <taxon>Bacteroidota</taxon>
        <taxon>Cytophagia</taxon>
        <taxon>Cytophagales</taxon>
        <taxon>Shiellaceae</taxon>
        <taxon>Shiella</taxon>
    </lineage>
</organism>
<comment type="caution">
    <text evidence="2">The sequence shown here is derived from an EMBL/GenBank/DDBJ whole genome shotgun (WGS) entry which is preliminary data.</text>
</comment>
<dbReference type="InterPro" id="IPR003781">
    <property type="entry name" value="CoA-bd"/>
</dbReference>
<name>A0ABT8F0Z5_9BACT</name>
<dbReference type="Proteomes" id="UP001168552">
    <property type="component" value="Unassembled WGS sequence"/>
</dbReference>
<evidence type="ECO:0000259" key="1">
    <source>
        <dbReference type="Pfam" id="PF13380"/>
    </source>
</evidence>
<accession>A0ABT8F0Z5</accession>
<reference evidence="2" key="1">
    <citation type="submission" date="2023-06" db="EMBL/GenBank/DDBJ databases">
        <title>Cytophagales bacterium Strain LB-30, isolated from soil.</title>
        <authorList>
            <person name="Liu B."/>
        </authorList>
    </citation>
    <scope>NUCLEOTIDE SEQUENCE</scope>
    <source>
        <strain evidence="2">LB-30</strain>
    </source>
</reference>